<evidence type="ECO:0000256" key="1">
    <source>
        <dbReference type="ARBA" id="ARBA00022679"/>
    </source>
</evidence>
<keyword evidence="1" id="KW-0808">Transferase</keyword>
<gene>
    <name evidence="4" type="ORF">C1752_02145</name>
</gene>
<evidence type="ECO:0000256" key="2">
    <source>
        <dbReference type="ARBA" id="ARBA00023180"/>
    </source>
</evidence>
<keyword evidence="2" id="KW-0325">Glycoprotein</keyword>
<dbReference type="InterPro" id="IPR037359">
    <property type="entry name" value="NST/OST"/>
</dbReference>
<dbReference type="RefSeq" id="WP_110986102.1">
    <property type="nucleotide sequence ID" value="NZ_CAWNWM010000005.1"/>
</dbReference>
<sequence>MHLISKISNKALKQVRAARAQKPMVGFVIAGTQKGGTTALDSFLRQHPAVCMPANVKETHFFYEDQHFEGLNHLFGPAYSHYHKYFVPSPQTKIVGEASPSYMWYEKAPERMYKYNPALKVILILRNPVERAFSHWNMATMRESESFDFFEAIRTERERARPKQNRTISYIERGFYVAQIRRIQRFFPDSQIKIFLSEDLRLSHQETLQKIYEFLEISPASVPPQKIVHERTYAKKISEESVSYLRKIFEPEIKHLELIIDRDLSAWLA</sequence>
<dbReference type="InterPro" id="IPR000863">
    <property type="entry name" value="Sulfotransferase_dom"/>
</dbReference>
<protein>
    <recommendedName>
        <fullName evidence="3">Sulfotransferase domain-containing protein</fullName>
    </recommendedName>
</protein>
<dbReference type="Gene3D" id="3.40.50.300">
    <property type="entry name" value="P-loop containing nucleotide triphosphate hydrolases"/>
    <property type="match status" value="1"/>
</dbReference>
<proteinExistence type="predicted"/>
<evidence type="ECO:0000259" key="3">
    <source>
        <dbReference type="Pfam" id="PF00685"/>
    </source>
</evidence>
<organism evidence="4 5">
    <name type="scientific">Acaryochloris thomasi RCC1774</name>
    <dbReference type="NCBI Taxonomy" id="1764569"/>
    <lineage>
        <taxon>Bacteria</taxon>
        <taxon>Bacillati</taxon>
        <taxon>Cyanobacteriota</taxon>
        <taxon>Cyanophyceae</taxon>
        <taxon>Acaryochloridales</taxon>
        <taxon>Acaryochloridaceae</taxon>
        <taxon>Acaryochloris</taxon>
        <taxon>Acaryochloris thomasi</taxon>
    </lineage>
</organism>
<dbReference type="PANTHER" id="PTHR10605">
    <property type="entry name" value="HEPARAN SULFATE SULFOTRANSFERASE"/>
    <property type="match status" value="1"/>
</dbReference>
<dbReference type="GO" id="GO:0008146">
    <property type="term" value="F:sulfotransferase activity"/>
    <property type="evidence" value="ECO:0007669"/>
    <property type="project" value="InterPro"/>
</dbReference>
<dbReference type="Pfam" id="PF00685">
    <property type="entry name" value="Sulfotransfer_1"/>
    <property type="match status" value="1"/>
</dbReference>
<feature type="domain" description="Sulfotransferase" evidence="3">
    <location>
        <begin position="28"/>
        <end position="244"/>
    </location>
</feature>
<dbReference type="EMBL" id="PQWO01000005">
    <property type="protein sequence ID" value="PZD73548.1"/>
    <property type="molecule type" value="Genomic_DNA"/>
</dbReference>
<name>A0A2W1JJE4_9CYAN</name>
<comment type="caution">
    <text evidence="4">The sequence shown here is derived from an EMBL/GenBank/DDBJ whole genome shotgun (WGS) entry which is preliminary data.</text>
</comment>
<evidence type="ECO:0000313" key="4">
    <source>
        <dbReference type="EMBL" id="PZD73548.1"/>
    </source>
</evidence>
<evidence type="ECO:0000313" key="5">
    <source>
        <dbReference type="Proteomes" id="UP000248857"/>
    </source>
</evidence>
<dbReference type="InterPro" id="IPR027417">
    <property type="entry name" value="P-loop_NTPase"/>
</dbReference>
<dbReference type="PANTHER" id="PTHR10605:SF56">
    <property type="entry name" value="BIFUNCTIONAL HEPARAN SULFATE N-DEACETYLASE_N-SULFOTRANSFERASE"/>
    <property type="match status" value="1"/>
</dbReference>
<reference evidence="4 5" key="1">
    <citation type="journal article" date="2018" name="Sci. Rep.">
        <title>A novel species of the marine cyanobacterium Acaryochloris with a unique pigment content and lifestyle.</title>
        <authorList>
            <person name="Partensky F."/>
            <person name="Six C."/>
            <person name="Ratin M."/>
            <person name="Garczarek L."/>
            <person name="Vaulot D."/>
            <person name="Probert I."/>
            <person name="Calteau A."/>
            <person name="Gourvil P."/>
            <person name="Marie D."/>
            <person name="Grebert T."/>
            <person name="Bouchier C."/>
            <person name="Le Panse S."/>
            <person name="Gachenot M."/>
            <person name="Rodriguez F."/>
            <person name="Garrido J.L."/>
        </authorList>
    </citation>
    <scope>NUCLEOTIDE SEQUENCE [LARGE SCALE GENOMIC DNA]</scope>
    <source>
        <strain evidence="4 5">RCC1774</strain>
    </source>
</reference>
<dbReference type="OrthoDB" id="9797480at2"/>
<keyword evidence="5" id="KW-1185">Reference proteome</keyword>
<dbReference type="AlphaFoldDB" id="A0A2W1JJE4"/>
<dbReference type="SUPFAM" id="SSF52540">
    <property type="entry name" value="P-loop containing nucleoside triphosphate hydrolases"/>
    <property type="match status" value="1"/>
</dbReference>
<accession>A0A2W1JJE4</accession>
<dbReference type="Proteomes" id="UP000248857">
    <property type="component" value="Unassembled WGS sequence"/>
</dbReference>